<dbReference type="RefSeq" id="WP_160496773.1">
    <property type="nucleotide sequence ID" value="NZ_WUBI01000001.1"/>
</dbReference>
<evidence type="ECO:0000313" key="14">
    <source>
        <dbReference type="Proteomes" id="UP000460318"/>
    </source>
</evidence>
<name>A0A7X3IG06_9BACL</name>
<dbReference type="AlphaFoldDB" id="A0A7X3IG06"/>
<sequence length="278" mass="32574">MSYKQIKWMILFVPTLTVGLWEYVRHTLLMPYLSMEAGNFLTPVFVFLISMTLLSQLFYRLEQVQEELNKERAENAALAARDLLARELHDGIAQSLFLLSVKMDRAEARQKNTRERSDMEEMRKLVHEVNRYVRQAIANLRFPAQTDEKEYEDSIKSRIEHTAMEAFIHPDLVWTIPDQSFTAKEKVELLACIREALLNIQKHAHADRVWVTGSGNEDAWTVRIDDNGRGTELDPFQLKDRYGLRIMKERAQELKWRVDFISMPKGSRVEIRKGDEMT</sequence>
<evidence type="ECO:0000256" key="7">
    <source>
        <dbReference type="ARBA" id="ARBA00022840"/>
    </source>
</evidence>
<reference evidence="13 14" key="1">
    <citation type="submission" date="2019-12" db="EMBL/GenBank/DDBJ databases">
        <title>Paenibacillus sp. nov., an endophytic bacterium isolated from the stem of Dendrobium.</title>
        <authorList>
            <person name="Zhao R."/>
        </authorList>
    </citation>
    <scope>NUCLEOTIDE SEQUENCE [LARGE SCALE GENOMIC DNA]</scope>
    <source>
        <strain evidence="13 14">HJL G12</strain>
    </source>
</reference>
<dbReference type="Pfam" id="PF07730">
    <property type="entry name" value="HisKA_3"/>
    <property type="match status" value="1"/>
</dbReference>
<dbReference type="GO" id="GO:0000155">
    <property type="term" value="F:phosphorelay sensor kinase activity"/>
    <property type="evidence" value="ECO:0007669"/>
    <property type="project" value="InterPro"/>
</dbReference>
<dbReference type="GO" id="GO:0046983">
    <property type="term" value="F:protein dimerization activity"/>
    <property type="evidence" value="ECO:0007669"/>
    <property type="project" value="InterPro"/>
</dbReference>
<evidence type="ECO:0000259" key="11">
    <source>
        <dbReference type="Pfam" id="PF02518"/>
    </source>
</evidence>
<feature type="coiled-coil region" evidence="9">
    <location>
        <begin position="54"/>
        <end position="81"/>
    </location>
</feature>
<dbReference type="InterPro" id="IPR050482">
    <property type="entry name" value="Sensor_HK_TwoCompSys"/>
</dbReference>
<evidence type="ECO:0000256" key="2">
    <source>
        <dbReference type="ARBA" id="ARBA00012438"/>
    </source>
</evidence>
<dbReference type="Gene3D" id="1.20.5.1930">
    <property type="match status" value="1"/>
</dbReference>
<accession>A0A7X3IG06</accession>
<organism evidence="13 14">
    <name type="scientific">Paenibacillus dendrobii</name>
    <dbReference type="NCBI Taxonomy" id="2691084"/>
    <lineage>
        <taxon>Bacteria</taxon>
        <taxon>Bacillati</taxon>
        <taxon>Bacillota</taxon>
        <taxon>Bacilli</taxon>
        <taxon>Bacillales</taxon>
        <taxon>Paenibacillaceae</taxon>
        <taxon>Paenibacillus</taxon>
    </lineage>
</organism>
<keyword evidence="7" id="KW-0067">ATP-binding</keyword>
<dbReference type="PANTHER" id="PTHR24421">
    <property type="entry name" value="NITRATE/NITRITE SENSOR PROTEIN NARX-RELATED"/>
    <property type="match status" value="1"/>
</dbReference>
<dbReference type="InterPro" id="IPR003594">
    <property type="entry name" value="HATPase_dom"/>
</dbReference>
<keyword evidence="10" id="KW-0812">Transmembrane</keyword>
<feature type="transmembrane region" description="Helical" evidence="10">
    <location>
        <begin position="6"/>
        <end position="24"/>
    </location>
</feature>
<keyword evidence="3" id="KW-0597">Phosphoprotein</keyword>
<feature type="domain" description="Signal transduction histidine kinase subgroup 3 dimerisation and phosphoacceptor" evidence="12">
    <location>
        <begin position="81"/>
        <end position="144"/>
    </location>
</feature>
<protein>
    <recommendedName>
        <fullName evidence="2">histidine kinase</fullName>
        <ecNumber evidence="2">2.7.13.3</ecNumber>
    </recommendedName>
</protein>
<evidence type="ECO:0000256" key="4">
    <source>
        <dbReference type="ARBA" id="ARBA00022679"/>
    </source>
</evidence>
<keyword evidence="6 13" id="KW-0418">Kinase</keyword>
<comment type="caution">
    <text evidence="13">The sequence shown here is derived from an EMBL/GenBank/DDBJ whole genome shotgun (WGS) entry which is preliminary data.</text>
</comment>
<dbReference type="GO" id="GO:0005524">
    <property type="term" value="F:ATP binding"/>
    <property type="evidence" value="ECO:0007669"/>
    <property type="project" value="UniProtKB-KW"/>
</dbReference>
<keyword evidence="5" id="KW-0547">Nucleotide-binding</keyword>
<dbReference type="InterPro" id="IPR011712">
    <property type="entry name" value="Sig_transdc_His_kin_sub3_dim/P"/>
</dbReference>
<dbReference type="InterPro" id="IPR036890">
    <property type="entry name" value="HATPase_C_sf"/>
</dbReference>
<keyword evidence="9" id="KW-0175">Coiled coil</keyword>
<keyword evidence="4" id="KW-0808">Transferase</keyword>
<evidence type="ECO:0000256" key="6">
    <source>
        <dbReference type="ARBA" id="ARBA00022777"/>
    </source>
</evidence>
<evidence type="ECO:0000256" key="1">
    <source>
        <dbReference type="ARBA" id="ARBA00000085"/>
    </source>
</evidence>
<dbReference type="SUPFAM" id="SSF55874">
    <property type="entry name" value="ATPase domain of HSP90 chaperone/DNA topoisomerase II/histidine kinase"/>
    <property type="match status" value="1"/>
</dbReference>
<dbReference type="Gene3D" id="3.30.565.10">
    <property type="entry name" value="Histidine kinase-like ATPase, C-terminal domain"/>
    <property type="match status" value="1"/>
</dbReference>
<evidence type="ECO:0000259" key="12">
    <source>
        <dbReference type="Pfam" id="PF07730"/>
    </source>
</evidence>
<evidence type="ECO:0000256" key="8">
    <source>
        <dbReference type="ARBA" id="ARBA00023012"/>
    </source>
</evidence>
<dbReference type="Proteomes" id="UP000460318">
    <property type="component" value="Unassembled WGS sequence"/>
</dbReference>
<evidence type="ECO:0000256" key="10">
    <source>
        <dbReference type="SAM" id="Phobius"/>
    </source>
</evidence>
<gene>
    <name evidence="13" type="ORF">GRF59_06350</name>
</gene>
<dbReference type="EC" id="2.7.13.3" evidence="2"/>
<evidence type="ECO:0000256" key="9">
    <source>
        <dbReference type="SAM" id="Coils"/>
    </source>
</evidence>
<keyword evidence="10" id="KW-1133">Transmembrane helix</keyword>
<dbReference type="CDD" id="cd16917">
    <property type="entry name" value="HATPase_UhpB-NarQ-NarX-like"/>
    <property type="match status" value="1"/>
</dbReference>
<keyword evidence="8" id="KW-0902">Two-component regulatory system</keyword>
<dbReference type="PANTHER" id="PTHR24421:SF10">
    <property type="entry name" value="NITRATE_NITRITE SENSOR PROTEIN NARQ"/>
    <property type="match status" value="1"/>
</dbReference>
<comment type="catalytic activity">
    <reaction evidence="1">
        <text>ATP + protein L-histidine = ADP + protein N-phospho-L-histidine.</text>
        <dbReference type="EC" id="2.7.13.3"/>
    </reaction>
</comment>
<proteinExistence type="predicted"/>
<dbReference type="Pfam" id="PF02518">
    <property type="entry name" value="HATPase_c"/>
    <property type="match status" value="1"/>
</dbReference>
<keyword evidence="14" id="KW-1185">Reference proteome</keyword>
<feature type="domain" description="Histidine kinase/HSP90-like ATPase" evidence="11">
    <location>
        <begin position="188"/>
        <end position="272"/>
    </location>
</feature>
<evidence type="ECO:0000256" key="3">
    <source>
        <dbReference type="ARBA" id="ARBA00022553"/>
    </source>
</evidence>
<evidence type="ECO:0000313" key="13">
    <source>
        <dbReference type="EMBL" id="MWV43248.1"/>
    </source>
</evidence>
<feature type="transmembrane region" description="Helical" evidence="10">
    <location>
        <begin position="36"/>
        <end position="59"/>
    </location>
</feature>
<evidence type="ECO:0000256" key="5">
    <source>
        <dbReference type="ARBA" id="ARBA00022741"/>
    </source>
</evidence>
<dbReference type="GO" id="GO:0016020">
    <property type="term" value="C:membrane"/>
    <property type="evidence" value="ECO:0007669"/>
    <property type="project" value="InterPro"/>
</dbReference>
<keyword evidence="10" id="KW-0472">Membrane</keyword>
<dbReference type="EMBL" id="WUBI01000001">
    <property type="protein sequence ID" value="MWV43248.1"/>
    <property type="molecule type" value="Genomic_DNA"/>
</dbReference>